<feature type="signal peptide" evidence="1">
    <location>
        <begin position="1"/>
        <end position="22"/>
    </location>
</feature>
<sequence>MFIKRLLVLLMILAGAYGMVEAQGGRPPVAGTWEVVKIETRLFSQQDHRLLEEKTLTKAEEFKNLTGFVPMKIAVDGDKCMITNASGFTETGKYKIEEKGILLYQKALPPMPENRMPGIPSPEAPYLPYRYKVQSGGTLLLELPGASFMDKASNVPVVLECTCYYKKKQ</sequence>
<name>A0ABY4HSK7_CHIFI</name>
<organism evidence="2 3">
    <name type="scientific">Chitinophaga filiformis</name>
    <name type="common">Myxococcus filiformis</name>
    <name type="synonym">Flexibacter filiformis</name>
    <dbReference type="NCBI Taxonomy" id="104663"/>
    <lineage>
        <taxon>Bacteria</taxon>
        <taxon>Pseudomonadati</taxon>
        <taxon>Bacteroidota</taxon>
        <taxon>Chitinophagia</taxon>
        <taxon>Chitinophagales</taxon>
        <taxon>Chitinophagaceae</taxon>
        <taxon>Chitinophaga</taxon>
    </lineage>
</organism>
<proteinExistence type="predicted"/>
<reference evidence="2 3" key="1">
    <citation type="submission" date="2022-04" db="EMBL/GenBank/DDBJ databases">
        <title>The arsenic-methylating capacity of Chitinophaga filiformis YT5 during chitin decomposition.</title>
        <authorList>
            <person name="Chen G."/>
            <person name="Liang Y."/>
        </authorList>
    </citation>
    <scope>NUCLEOTIDE SEQUENCE [LARGE SCALE GENOMIC DNA]</scope>
    <source>
        <strain evidence="2 3">YT5</strain>
    </source>
</reference>
<dbReference type="RefSeq" id="WP_247808951.1">
    <property type="nucleotide sequence ID" value="NZ_CP095855.1"/>
</dbReference>
<protein>
    <recommendedName>
        <fullName evidence="4">Lipocalin-like domain-containing protein</fullName>
    </recommendedName>
</protein>
<gene>
    <name evidence="2" type="ORF">MYF79_17535</name>
</gene>
<dbReference type="EMBL" id="CP095855">
    <property type="protein sequence ID" value="UPK66741.1"/>
    <property type="molecule type" value="Genomic_DNA"/>
</dbReference>
<keyword evidence="3" id="KW-1185">Reference proteome</keyword>
<keyword evidence="1" id="KW-0732">Signal</keyword>
<accession>A0ABY4HSK7</accession>
<evidence type="ECO:0000313" key="3">
    <source>
        <dbReference type="Proteomes" id="UP000830198"/>
    </source>
</evidence>
<evidence type="ECO:0000256" key="1">
    <source>
        <dbReference type="SAM" id="SignalP"/>
    </source>
</evidence>
<evidence type="ECO:0008006" key="4">
    <source>
        <dbReference type="Google" id="ProtNLM"/>
    </source>
</evidence>
<feature type="chain" id="PRO_5047075785" description="Lipocalin-like domain-containing protein" evidence="1">
    <location>
        <begin position="23"/>
        <end position="169"/>
    </location>
</feature>
<dbReference type="Proteomes" id="UP000830198">
    <property type="component" value="Chromosome"/>
</dbReference>
<evidence type="ECO:0000313" key="2">
    <source>
        <dbReference type="EMBL" id="UPK66741.1"/>
    </source>
</evidence>